<dbReference type="InterPro" id="IPR036890">
    <property type="entry name" value="HATPase_C_sf"/>
</dbReference>
<dbReference type="Gene3D" id="6.10.340.10">
    <property type="match status" value="1"/>
</dbReference>
<dbReference type="SUPFAM" id="SSF55874">
    <property type="entry name" value="ATPase domain of HSP90 chaperone/DNA topoisomerase II/histidine kinase"/>
    <property type="match status" value="1"/>
</dbReference>
<dbReference type="InterPro" id="IPR010559">
    <property type="entry name" value="Sig_transdc_His_kin_internal"/>
</dbReference>
<dbReference type="Pfam" id="PF06580">
    <property type="entry name" value="His_kinase"/>
    <property type="match status" value="1"/>
</dbReference>
<dbReference type="PANTHER" id="PTHR34220:SF11">
    <property type="entry name" value="SENSOR PROTEIN KINASE HPTS"/>
    <property type="match status" value="1"/>
</dbReference>
<dbReference type="InterPro" id="IPR050640">
    <property type="entry name" value="Bact_2-comp_sensor_kinase"/>
</dbReference>
<evidence type="ECO:0000256" key="7">
    <source>
        <dbReference type="ARBA" id="ARBA00022777"/>
    </source>
</evidence>
<evidence type="ECO:0000256" key="1">
    <source>
        <dbReference type="ARBA" id="ARBA00004651"/>
    </source>
</evidence>
<keyword evidence="2" id="KW-1003">Cell membrane</keyword>
<dbReference type="Gene3D" id="3.30.565.10">
    <property type="entry name" value="Histidine kinase-like ATPase, C-terminal domain"/>
    <property type="match status" value="1"/>
</dbReference>
<evidence type="ECO:0000256" key="10">
    <source>
        <dbReference type="ARBA" id="ARBA00023012"/>
    </source>
</evidence>
<sequence length="606" mass="68800">MYGGVDAEVWKKIHASLKWKLVSLLIVIIVSMVSMIGFFSYYDTSRTIRQDVSHFSEQILRQANLNLNRQYMEYERGLLVLGTSNEFTEWLKVDPTDRFELISGFHSLERNYLRSFLVRQPEIMSISMLSDKGGEFNYALTSGLSKDYSMANEPWLSEVGRLEKVHHRVVQSTAYVNYNSNPEQVLILSMAGQFGEPDAKGFLKMDISLEPVQTILNQMELGDKGIGLIAKPDGTILVHQNQSQVGSVLEPDITEQLTAQSGTYLRKETQQLLVFDTIPYTGWKTVAILSNQDITSSINRVRNVTIGIASTGILLAIILVTLVATSITSRLSKLRSHMKRAQYGNFSDRIHIEGSDEVSDLSHSFNRMLNELEDSILQLTETQVMQQRAVFSAMQSQIRSHFLYNSLESINSMAHLAGHTDIEKTSISLSRMLRYTSNYQDMLVKLEDEIAHVNHYMNISRIRFGEEVSYQIHIPEDCREVLCLKVILQPIAENAIKHGIETTGELTRLEVSAQRDGDFVSIVFEDNGKNYDEERLEAFRTRLLLVTPSQEEYASLTNVGLLNVHFRLQAFYQMNGVGVEISKGSRLGGVKVTVRIPYRLNSQKER</sequence>
<comment type="caution">
    <text evidence="14">The sequence shown here is derived from an EMBL/GenBank/DDBJ whole genome shotgun (WGS) entry which is preliminary data.</text>
</comment>
<keyword evidence="11 12" id="KW-0472">Membrane</keyword>
<dbReference type="Pfam" id="PF02518">
    <property type="entry name" value="HATPase_c"/>
    <property type="match status" value="1"/>
</dbReference>
<dbReference type="Gene3D" id="3.30.450.20">
    <property type="entry name" value="PAS domain"/>
    <property type="match status" value="1"/>
</dbReference>
<reference evidence="14" key="1">
    <citation type="submission" date="2022-01" db="EMBL/GenBank/DDBJ databases">
        <authorList>
            <person name="Criscuolo A."/>
        </authorList>
    </citation>
    <scope>NUCLEOTIDE SEQUENCE</scope>
    <source>
        <strain evidence="14">CIP111891</strain>
    </source>
</reference>
<dbReference type="InterPro" id="IPR003660">
    <property type="entry name" value="HAMP_dom"/>
</dbReference>
<dbReference type="PROSITE" id="PS50885">
    <property type="entry name" value="HAMP"/>
    <property type="match status" value="1"/>
</dbReference>
<keyword evidence="8" id="KW-0067">ATP-binding</keyword>
<feature type="domain" description="HAMP" evidence="13">
    <location>
        <begin position="325"/>
        <end position="377"/>
    </location>
</feature>
<evidence type="ECO:0000256" key="6">
    <source>
        <dbReference type="ARBA" id="ARBA00022741"/>
    </source>
</evidence>
<dbReference type="SUPFAM" id="SSF158472">
    <property type="entry name" value="HAMP domain-like"/>
    <property type="match status" value="1"/>
</dbReference>
<dbReference type="Proteomes" id="UP000838821">
    <property type="component" value="Unassembled WGS sequence"/>
</dbReference>
<keyword evidence="6" id="KW-0547">Nucleotide-binding</keyword>
<keyword evidence="7" id="KW-0418">Kinase</keyword>
<evidence type="ECO:0000256" key="12">
    <source>
        <dbReference type="SAM" id="Phobius"/>
    </source>
</evidence>
<organism evidence="14 15">
    <name type="scientific">Paenibacillus allorhizoplanae</name>
    <dbReference type="NCBI Taxonomy" id="2905648"/>
    <lineage>
        <taxon>Bacteria</taxon>
        <taxon>Bacillati</taxon>
        <taxon>Bacillota</taxon>
        <taxon>Bacilli</taxon>
        <taxon>Bacillales</taxon>
        <taxon>Paenibacillaceae</taxon>
        <taxon>Paenibacillus</taxon>
    </lineage>
</organism>
<feature type="transmembrane region" description="Helical" evidence="12">
    <location>
        <begin position="21"/>
        <end position="42"/>
    </location>
</feature>
<dbReference type="Pfam" id="PF00672">
    <property type="entry name" value="HAMP"/>
    <property type="match status" value="1"/>
</dbReference>
<accession>A0ABN8G7B1</accession>
<evidence type="ECO:0000256" key="4">
    <source>
        <dbReference type="ARBA" id="ARBA00022679"/>
    </source>
</evidence>
<evidence type="ECO:0000313" key="15">
    <source>
        <dbReference type="Proteomes" id="UP000838821"/>
    </source>
</evidence>
<evidence type="ECO:0000256" key="2">
    <source>
        <dbReference type="ARBA" id="ARBA00022475"/>
    </source>
</evidence>
<dbReference type="PANTHER" id="PTHR34220">
    <property type="entry name" value="SENSOR HISTIDINE KINASE YPDA"/>
    <property type="match status" value="1"/>
</dbReference>
<keyword evidence="4" id="KW-0808">Transferase</keyword>
<keyword evidence="15" id="KW-1185">Reference proteome</keyword>
<keyword evidence="10" id="KW-0902">Two-component regulatory system</keyword>
<keyword evidence="5 12" id="KW-0812">Transmembrane</keyword>
<evidence type="ECO:0000313" key="14">
    <source>
        <dbReference type="EMBL" id="CAH1201863.1"/>
    </source>
</evidence>
<protein>
    <recommendedName>
        <fullName evidence="13">HAMP domain-containing protein</fullName>
    </recommendedName>
</protein>
<evidence type="ECO:0000256" key="9">
    <source>
        <dbReference type="ARBA" id="ARBA00022989"/>
    </source>
</evidence>
<keyword evidence="9 12" id="KW-1133">Transmembrane helix</keyword>
<evidence type="ECO:0000256" key="5">
    <source>
        <dbReference type="ARBA" id="ARBA00022692"/>
    </source>
</evidence>
<dbReference type="CDD" id="cd06225">
    <property type="entry name" value="HAMP"/>
    <property type="match status" value="1"/>
</dbReference>
<comment type="subcellular location">
    <subcellularLocation>
        <location evidence="1">Cell membrane</location>
        <topology evidence="1">Multi-pass membrane protein</topology>
    </subcellularLocation>
</comment>
<dbReference type="InterPro" id="IPR003594">
    <property type="entry name" value="HATPase_dom"/>
</dbReference>
<evidence type="ECO:0000259" key="13">
    <source>
        <dbReference type="PROSITE" id="PS50885"/>
    </source>
</evidence>
<evidence type="ECO:0000256" key="11">
    <source>
        <dbReference type="ARBA" id="ARBA00023136"/>
    </source>
</evidence>
<keyword evidence="3" id="KW-0597">Phosphoprotein</keyword>
<dbReference type="SMART" id="SM00304">
    <property type="entry name" value="HAMP"/>
    <property type="match status" value="1"/>
</dbReference>
<feature type="transmembrane region" description="Helical" evidence="12">
    <location>
        <begin position="306"/>
        <end position="329"/>
    </location>
</feature>
<gene>
    <name evidence="14" type="ORF">PAECIP111891_01837</name>
</gene>
<name>A0ABN8G7B1_9BACL</name>
<evidence type="ECO:0000256" key="3">
    <source>
        <dbReference type="ARBA" id="ARBA00022553"/>
    </source>
</evidence>
<evidence type="ECO:0000256" key="8">
    <source>
        <dbReference type="ARBA" id="ARBA00022840"/>
    </source>
</evidence>
<dbReference type="EMBL" id="CAKMMW010000004">
    <property type="protein sequence ID" value="CAH1201863.1"/>
    <property type="molecule type" value="Genomic_DNA"/>
</dbReference>
<proteinExistence type="predicted"/>